<dbReference type="Gene3D" id="2.60.120.620">
    <property type="entry name" value="q2cbj1_9rhob like domain"/>
    <property type="match status" value="1"/>
</dbReference>
<accession>A0A2K1QKR5</accession>
<organism evidence="1 2">
    <name type="scientific">Sphaceloma murrayae</name>
    <dbReference type="NCBI Taxonomy" id="2082308"/>
    <lineage>
        <taxon>Eukaryota</taxon>
        <taxon>Fungi</taxon>
        <taxon>Dikarya</taxon>
        <taxon>Ascomycota</taxon>
        <taxon>Pezizomycotina</taxon>
        <taxon>Dothideomycetes</taxon>
        <taxon>Dothideomycetidae</taxon>
        <taxon>Myriangiales</taxon>
        <taxon>Elsinoaceae</taxon>
        <taxon>Sphaceloma</taxon>
    </lineage>
</organism>
<proteinExistence type="predicted"/>
<dbReference type="InParanoid" id="A0A2K1QKR5"/>
<dbReference type="SUPFAM" id="SSF51197">
    <property type="entry name" value="Clavaminate synthase-like"/>
    <property type="match status" value="1"/>
</dbReference>
<dbReference type="InterPro" id="IPR008775">
    <property type="entry name" value="Phytyl_CoA_dOase-like"/>
</dbReference>
<dbReference type="PANTHER" id="PTHR21308:SF8">
    <property type="entry name" value="PHYTANOYL-COA DIOXYGENASE FAMILY PROTEIN (AFU_ORTHOLOGUE AFUA_2G09620)"/>
    <property type="match status" value="1"/>
</dbReference>
<sequence>MPLALNAVTIAAAIGIGASILHYLNSGTGGEEPHDRDDPVSTKIHPRLFSSTKIRSTVRLKELTSQTLSPAACPTAVSTIKNVPIYDCSKLDITDHASKESLMAEFYSLLLYGPGVLVLKNMYHDKSVLDTTNAVFDSLLASERAAGNKGDHFSSSSTNSRLWNSFSKHCLYSPSSFLDYYSNPYLSLISESYLGPSYRITTQLNIVHPSGPAQTCHRDYHLGFQDPSSAARFPRAMHMASQLLTLQGAIAHTDMPLLSGPTRLLPFSQLLEDGYMAHRDESFQSFFQENHVAVPLEKGDGLFFNPALYHAAGENRTVDSDRSANLVQVSSAFGKTMESVDSLPLVDATWDLLREKTSREGTSGEVVAFVQAVAEGYPFPTNLDRRPPAPGGMAPESEQGLLMRALREGWDRGSVLGELRRMREDSKA</sequence>
<dbReference type="GO" id="GO:0048244">
    <property type="term" value="F:phytanoyl-CoA dioxygenase activity"/>
    <property type="evidence" value="ECO:0007669"/>
    <property type="project" value="InterPro"/>
</dbReference>
<gene>
    <name evidence="1" type="ORF">CAC42_728</name>
</gene>
<dbReference type="STRING" id="2082308.A0A2K1QKR5"/>
<evidence type="ECO:0000313" key="1">
    <source>
        <dbReference type="EMBL" id="PNS15469.1"/>
    </source>
</evidence>
<protein>
    <submittedName>
        <fullName evidence="1">Uncharacterized protein</fullName>
    </submittedName>
</protein>
<keyword evidence="2" id="KW-1185">Reference proteome</keyword>
<dbReference type="PANTHER" id="PTHR21308">
    <property type="entry name" value="PHYTANOYL-COA ALPHA-HYDROXYLASE"/>
    <property type="match status" value="1"/>
</dbReference>
<reference evidence="1 2" key="1">
    <citation type="submission" date="2017-06" db="EMBL/GenBank/DDBJ databases">
        <title>Draft genome sequence of a variant of Elsinoe murrayae.</title>
        <authorList>
            <person name="Cheng Q."/>
        </authorList>
    </citation>
    <scope>NUCLEOTIDE SEQUENCE [LARGE SCALE GENOMIC DNA]</scope>
    <source>
        <strain evidence="1 2">CQ-2017a</strain>
    </source>
</reference>
<comment type="caution">
    <text evidence="1">The sequence shown here is derived from an EMBL/GenBank/DDBJ whole genome shotgun (WGS) entry which is preliminary data.</text>
</comment>
<name>A0A2K1QKR5_9PEZI</name>
<dbReference type="InterPro" id="IPR047128">
    <property type="entry name" value="PhyH"/>
</dbReference>
<dbReference type="Proteomes" id="UP000243797">
    <property type="component" value="Unassembled WGS sequence"/>
</dbReference>
<dbReference type="Pfam" id="PF05721">
    <property type="entry name" value="PhyH"/>
    <property type="match status" value="1"/>
</dbReference>
<dbReference type="GO" id="GO:0001561">
    <property type="term" value="P:fatty acid alpha-oxidation"/>
    <property type="evidence" value="ECO:0007669"/>
    <property type="project" value="InterPro"/>
</dbReference>
<dbReference type="AlphaFoldDB" id="A0A2K1QKR5"/>
<evidence type="ECO:0000313" key="2">
    <source>
        <dbReference type="Proteomes" id="UP000243797"/>
    </source>
</evidence>
<dbReference type="EMBL" id="NKHZ01000070">
    <property type="protein sequence ID" value="PNS15469.1"/>
    <property type="molecule type" value="Genomic_DNA"/>
</dbReference>
<dbReference type="OrthoDB" id="187894at2759"/>